<dbReference type="Pfam" id="PF00012">
    <property type="entry name" value="HSP70"/>
    <property type="match status" value="2"/>
</dbReference>
<evidence type="ECO:0000256" key="10">
    <source>
        <dbReference type="RuleBase" id="RU003322"/>
    </source>
</evidence>
<evidence type="ECO:0000256" key="12">
    <source>
        <dbReference type="SAM" id="MobiDB-lite"/>
    </source>
</evidence>
<dbReference type="Gene3D" id="3.30.420.40">
    <property type="match status" value="2"/>
</dbReference>
<organism evidence="13 14">
    <name type="scientific">Cohnella hashimotonis</name>
    <dbReference type="NCBI Taxonomy" id="2826895"/>
    <lineage>
        <taxon>Bacteria</taxon>
        <taxon>Bacillati</taxon>
        <taxon>Bacillota</taxon>
        <taxon>Bacilli</taxon>
        <taxon>Bacillales</taxon>
        <taxon>Paenibacillaceae</taxon>
        <taxon>Cohnella</taxon>
    </lineage>
</organism>
<dbReference type="Gene3D" id="3.90.640.10">
    <property type="entry name" value="Actin, Chain A, domain 4"/>
    <property type="match status" value="1"/>
</dbReference>
<dbReference type="InterPro" id="IPR029047">
    <property type="entry name" value="HSP70_peptide-bd_sf"/>
</dbReference>
<dbReference type="CDD" id="cd10234">
    <property type="entry name" value="ASKHA_NBD_HSP70_DnaK-like"/>
    <property type="match status" value="1"/>
</dbReference>
<keyword evidence="4 9" id="KW-0597">Phosphoprotein</keyword>
<dbReference type="PRINTS" id="PR00301">
    <property type="entry name" value="HEATSHOCK70"/>
</dbReference>
<evidence type="ECO:0000256" key="1">
    <source>
        <dbReference type="ARBA" id="ARBA00002290"/>
    </source>
</evidence>
<dbReference type="PROSITE" id="PS00329">
    <property type="entry name" value="HSP70_2"/>
    <property type="match status" value="1"/>
</dbReference>
<feature type="coiled-coil region" evidence="11">
    <location>
        <begin position="223"/>
        <end position="250"/>
    </location>
</feature>
<reference evidence="13" key="1">
    <citation type="submission" date="2023-04" db="EMBL/GenBank/DDBJ databases">
        <title>Comparative genomic analysis of Cohnella hashimotonis sp. nov., isolated from the International Space Station.</title>
        <authorList>
            <person name="Venkateswaran K."/>
            <person name="Simpson A."/>
        </authorList>
    </citation>
    <scope>NUCLEOTIDE SEQUENCE</scope>
    <source>
        <strain evidence="13">F6_2S_P_1</strain>
    </source>
</reference>
<evidence type="ECO:0000256" key="8">
    <source>
        <dbReference type="ARBA" id="ARBA00023186"/>
    </source>
</evidence>
<evidence type="ECO:0000256" key="5">
    <source>
        <dbReference type="ARBA" id="ARBA00022741"/>
    </source>
</evidence>
<dbReference type="InterPro" id="IPR012725">
    <property type="entry name" value="Chaperone_DnaK"/>
</dbReference>
<dbReference type="HAMAP" id="MF_00332">
    <property type="entry name" value="DnaK"/>
    <property type="match status" value="1"/>
</dbReference>
<evidence type="ECO:0000256" key="3">
    <source>
        <dbReference type="ARBA" id="ARBA00014415"/>
    </source>
</evidence>
<evidence type="ECO:0000256" key="7">
    <source>
        <dbReference type="ARBA" id="ARBA00023016"/>
    </source>
</evidence>
<dbReference type="NCBIfam" id="TIGR02350">
    <property type="entry name" value="prok_dnaK"/>
    <property type="match status" value="1"/>
</dbReference>
<accession>A0ABT6TL40</accession>
<feature type="modified residue" description="Phosphothreonine; by autocatalysis" evidence="9">
    <location>
        <position position="174"/>
    </location>
</feature>
<dbReference type="InterPro" id="IPR029048">
    <property type="entry name" value="HSP70_C_sf"/>
</dbReference>
<keyword evidence="7 9" id="KW-0346">Stress response</keyword>
<evidence type="ECO:0000256" key="11">
    <source>
        <dbReference type="SAM" id="Coils"/>
    </source>
</evidence>
<evidence type="ECO:0000256" key="9">
    <source>
        <dbReference type="HAMAP-Rule" id="MF_00332"/>
    </source>
</evidence>
<evidence type="ECO:0000256" key="2">
    <source>
        <dbReference type="ARBA" id="ARBA00007381"/>
    </source>
</evidence>
<dbReference type="SUPFAM" id="SSF53067">
    <property type="entry name" value="Actin-like ATPase domain"/>
    <property type="match status" value="2"/>
</dbReference>
<keyword evidence="11" id="KW-0175">Coiled coil</keyword>
<comment type="induction">
    <text evidence="9">By stress conditions e.g. heat shock.</text>
</comment>
<feature type="compositionally biased region" description="Acidic residues" evidence="12">
    <location>
        <begin position="604"/>
        <end position="616"/>
    </location>
</feature>
<sequence>MSKVIGIDLGTTNSCVAVMEGGEAVVIPNPEGNRTTPSVVGFKKDGERIVGDTAKRQAITNPDRTVISIKRHMGTNHKESIDGKDYSPQEISAIILQKLKADAEAYLGQTVSQAVITVPAYFNDSQRQATKDAGAIAGLEVLRIVNEPTAAALAYGLEKAEDQTILVFDLGGGTFDVSILELGSGFFEVKATSGDNHLGGDDFDQAVMEWLSAEFKKEQGIDLLKDKSAVQRLKDAAEKAKKELSGVLQTTISLPFITVVDGVPQHLEMNLTRAKFDEITSSLVERTMGPTRQAMSDAGLSASQIDKIVLVGGSTRIPAVQEAIKRLTGKEPHKGVNPDEVVALGAAVQAGVLTGDVKDVVLLDVTPLSLGIETAGGVLTKMIDRNTTIPTSKSQVFSTFADNQTQVEIHVLQGERAMAKDNKTLGRFNLTDIPLAPRGVPQIEVTFDIDANGIVNVSALDKGTGKSQKITITSSGGLSKEEIERMQKEAELHAEEDSKRRELIEAKNSADQLVYAADKAVKDLGDKVDASEAANVEAAKEKVKKALESDNLDEIKAASDELSGIVQQLSVKVYEQAAQDAQAAQGEAGGADAGPSSAKKDNVVDADYEVVDEDKK</sequence>
<dbReference type="NCBIfam" id="NF001413">
    <property type="entry name" value="PRK00290.1"/>
    <property type="match status" value="1"/>
</dbReference>
<keyword evidence="5 9" id="KW-0547">Nucleotide-binding</keyword>
<comment type="similarity">
    <text evidence="2 9 10">Belongs to the heat shock protein 70 family.</text>
</comment>
<dbReference type="InterPro" id="IPR043129">
    <property type="entry name" value="ATPase_NBD"/>
</dbReference>
<dbReference type="RefSeq" id="WP_282909475.1">
    <property type="nucleotide sequence ID" value="NZ_JAGRPV010000001.1"/>
</dbReference>
<dbReference type="PROSITE" id="PS00297">
    <property type="entry name" value="HSP70_1"/>
    <property type="match status" value="1"/>
</dbReference>
<dbReference type="PANTHER" id="PTHR19375">
    <property type="entry name" value="HEAT SHOCK PROTEIN 70KDA"/>
    <property type="match status" value="1"/>
</dbReference>
<name>A0ABT6TL40_9BACL</name>
<dbReference type="Gene3D" id="2.60.34.10">
    <property type="entry name" value="Substrate Binding Domain Of DNAk, Chain A, domain 1"/>
    <property type="match status" value="1"/>
</dbReference>
<dbReference type="EMBL" id="JAGRPV010000001">
    <property type="protein sequence ID" value="MDI4646644.1"/>
    <property type="molecule type" value="Genomic_DNA"/>
</dbReference>
<dbReference type="SUPFAM" id="SSF100920">
    <property type="entry name" value="Heat shock protein 70kD (HSP70), peptide-binding domain"/>
    <property type="match status" value="1"/>
</dbReference>
<evidence type="ECO:0000256" key="6">
    <source>
        <dbReference type="ARBA" id="ARBA00022840"/>
    </source>
</evidence>
<dbReference type="Proteomes" id="UP001161691">
    <property type="component" value="Unassembled WGS sequence"/>
</dbReference>
<dbReference type="PROSITE" id="PS01036">
    <property type="entry name" value="HSP70_3"/>
    <property type="match status" value="1"/>
</dbReference>
<feature type="region of interest" description="Disordered" evidence="12">
    <location>
        <begin position="578"/>
        <end position="616"/>
    </location>
</feature>
<dbReference type="SUPFAM" id="SSF100934">
    <property type="entry name" value="Heat shock protein 70kD (HSP70), C-terminal subdomain"/>
    <property type="match status" value="1"/>
</dbReference>
<evidence type="ECO:0000313" key="13">
    <source>
        <dbReference type="EMBL" id="MDI4646644.1"/>
    </source>
</evidence>
<proteinExistence type="evidence at transcript level"/>
<keyword evidence="8 9" id="KW-0143">Chaperone</keyword>
<dbReference type="InterPro" id="IPR018181">
    <property type="entry name" value="Heat_shock_70_CS"/>
</dbReference>
<dbReference type="Gene3D" id="1.20.1270.10">
    <property type="match status" value="1"/>
</dbReference>
<protein>
    <recommendedName>
        <fullName evidence="3 9">Chaperone protein DnaK</fullName>
    </recommendedName>
    <alternativeName>
        <fullName evidence="9">HSP70</fullName>
    </alternativeName>
    <alternativeName>
        <fullName evidence="9">Heat shock 70 kDa protein</fullName>
    </alternativeName>
    <alternativeName>
        <fullName evidence="9">Heat shock protein 70</fullName>
    </alternativeName>
</protein>
<evidence type="ECO:0000313" key="14">
    <source>
        <dbReference type="Proteomes" id="UP001161691"/>
    </source>
</evidence>
<keyword evidence="14" id="KW-1185">Reference proteome</keyword>
<dbReference type="InterPro" id="IPR013126">
    <property type="entry name" value="Hsp_70_fam"/>
</dbReference>
<keyword evidence="6 9" id="KW-0067">ATP-binding</keyword>
<comment type="caution">
    <text evidence="13">The sequence shown here is derived from an EMBL/GenBank/DDBJ whole genome shotgun (WGS) entry which is preliminary data.</text>
</comment>
<comment type="function">
    <text evidence="1 9">Acts as a chaperone.</text>
</comment>
<gene>
    <name evidence="9 13" type="primary">dnaK</name>
    <name evidence="13" type="ORF">KB449_16835</name>
</gene>
<evidence type="ECO:0000256" key="4">
    <source>
        <dbReference type="ARBA" id="ARBA00022553"/>
    </source>
</evidence>